<feature type="non-terminal residue" evidence="2">
    <location>
        <position position="1"/>
    </location>
</feature>
<dbReference type="EMBL" id="CADCWJ010000303">
    <property type="protein sequence ID" value="CAA9558067.1"/>
    <property type="molecule type" value="Genomic_DNA"/>
</dbReference>
<feature type="region of interest" description="Disordered" evidence="1">
    <location>
        <begin position="1"/>
        <end position="38"/>
    </location>
</feature>
<dbReference type="AlphaFoldDB" id="A0A6J4URS1"/>
<accession>A0A6J4URS1</accession>
<evidence type="ECO:0000256" key="1">
    <source>
        <dbReference type="SAM" id="MobiDB-lite"/>
    </source>
</evidence>
<protein>
    <submittedName>
        <fullName evidence="2">Uncharacterized protein</fullName>
    </submittedName>
</protein>
<name>A0A6J4URS1_9BACT</name>
<feature type="non-terminal residue" evidence="2">
    <location>
        <position position="38"/>
    </location>
</feature>
<organism evidence="2">
    <name type="scientific">uncultured Thermomicrobiales bacterium</name>
    <dbReference type="NCBI Taxonomy" id="1645740"/>
    <lineage>
        <taxon>Bacteria</taxon>
        <taxon>Pseudomonadati</taxon>
        <taxon>Thermomicrobiota</taxon>
        <taxon>Thermomicrobia</taxon>
        <taxon>Thermomicrobiales</taxon>
        <taxon>environmental samples</taxon>
    </lineage>
</organism>
<gene>
    <name evidence="2" type="ORF">AVDCRST_MAG87-1355</name>
</gene>
<evidence type="ECO:0000313" key="2">
    <source>
        <dbReference type="EMBL" id="CAA9558067.1"/>
    </source>
</evidence>
<reference evidence="2" key="1">
    <citation type="submission" date="2020-02" db="EMBL/GenBank/DDBJ databases">
        <authorList>
            <person name="Meier V. D."/>
        </authorList>
    </citation>
    <scope>NUCLEOTIDE SEQUENCE</scope>
    <source>
        <strain evidence="2">AVDCRST_MAG87</strain>
    </source>
</reference>
<sequence>CPAGPRVGRCRAGFRPPSGGHRFRLPGPPRRMLTGSRA</sequence>
<proteinExistence type="predicted"/>